<dbReference type="Pfam" id="PF13377">
    <property type="entry name" value="Peripla_BP_3"/>
    <property type="match status" value="1"/>
</dbReference>
<reference evidence="6 7" key="1">
    <citation type="submission" date="2020-03" db="EMBL/GenBank/DDBJ databases">
        <title>Sequencing the genomes of 1000 actinobacteria strains.</title>
        <authorList>
            <person name="Klenk H.-P."/>
        </authorList>
    </citation>
    <scope>NUCLEOTIDE SEQUENCE [LARGE SCALE GENOMIC DNA]</scope>
    <source>
        <strain evidence="6 7">DSM 16403</strain>
    </source>
</reference>
<dbReference type="Gene3D" id="1.10.260.40">
    <property type="entry name" value="lambda repressor-like DNA-binding domains"/>
    <property type="match status" value="1"/>
</dbReference>
<proteinExistence type="predicted"/>
<dbReference type="InterPro" id="IPR010982">
    <property type="entry name" value="Lambda_DNA-bd_dom_sf"/>
</dbReference>
<evidence type="ECO:0000256" key="2">
    <source>
        <dbReference type="ARBA" id="ARBA00023125"/>
    </source>
</evidence>
<keyword evidence="1" id="KW-0805">Transcription regulation</keyword>
<dbReference type="SMART" id="SM00354">
    <property type="entry name" value="HTH_LACI"/>
    <property type="match status" value="1"/>
</dbReference>
<comment type="caution">
    <text evidence="6">The sequence shown here is derived from an EMBL/GenBank/DDBJ whole genome shotgun (WGS) entry which is preliminary data.</text>
</comment>
<dbReference type="InterPro" id="IPR000843">
    <property type="entry name" value="HTH_LacI"/>
</dbReference>
<dbReference type="CDD" id="cd06267">
    <property type="entry name" value="PBP1_LacI_sugar_binding-like"/>
    <property type="match status" value="1"/>
</dbReference>
<dbReference type="InterPro" id="IPR028082">
    <property type="entry name" value="Peripla_BP_I"/>
</dbReference>
<dbReference type="SUPFAM" id="SSF47413">
    <property type="entry name" value="lambda repressor-like DNA-binding domains"/>
    <property type="match status" value="1"/>
</dbReference>
<dbReference type="AlphaFoldDB" id="A0A846RNN0"/>
<dbReference type="PANTHER" id="PTHR30146:SF109">
    <property type="entry name" value="HTH-TYPE TRANSCRIPTIONAL REGULATOR GALS"/>
    <property type="match status" value="1"/>
</dbReference>
<dbReference type="Proteomes" id="UP000547458">
    <property type="component" value="Unassembled WGS sequence"/>
</dbReference>
<keyword evidence="2" id="KW-0238">DNA-binding</keyword>
<keyword evidence="3" id="KW-0804">Transcription</keyword>
<evidence type="ECO:0000313" key="6">
    <source>
        <dbReference type="EMBL" id="NJC22689.1"/>
    </source>
</evidence>
<evidence type="ECO:0000256" key="1">
    <source>
        <dbReference type="ARBA" id="ARBA00023015"/>
    </source>
</evidence>
<dbReference type="PROSITE" id="PS50932">
    <property type="entry name" value="HTH_LACI_2"/>
    <property type="match status" value="1"/>
</dbReference>
<dbReference type="GO" id="GO:0000976">
    <property type="term" value="F:transcription cis-regulatory region binding"/>
    <property type="evidence" value="ECO:0007669"/>
    <property type="project" value="TreeGrafter"/>
</dbReference>
<feature type="domain" description="HTH lacI-type" evidence="5">
    <location>
        <begin position="12"/>
        <end position="60"/>
    </location>
</feature>
<evidence type="ECO:0000256" key="3">
    <source>
        <dbReference type="ARBA" id="ARBA00023163"/>
    </source>
</evidence>
<organism evidence="6 7">
    <name type="scientific">Arthrobacter pigmenti</name>
    <dbReference type="NCBI Taxonomy" id="271432"/>
    <lineage>
        <taxon>Bacteria</taxon>
        <taxon>Bacillati</taxon>
        <taxon>Actinomycetota</taxon>
        <taxon>Actinomycetes</taxon>
        <taxon>Micrococcales</taxon>
        <taxon>Micrococcaceae</taxon>
        <taxon>Arthrobacter</taxon>
    </lineage>
</organism>
<dbReference type="CDD" id="cd01392">
    <property type="entry name" value="HTH_LacI"/>
    <property type="match status" value="1"/>
</dbReference>
<evidence type="ECO:0000256" key="4">
    <source>
        <dbReference type="SAM" id="MobiDB-lite"/>
    </source>
</evidence>
<dbReference type="RefSeq" id="WP_167993436.1">
    <property type="nucleotide sequence ID" value="NZ_JAATJL010000001.1"/>
</dbReference>
<sequence length="355" mass="37377">MSVLRKSTVALVAQRAGVSVASVSRVLNNLPASESIAAKVRKAAEELGYVPDAMARSLKVGRTEQIALAVADVGNPVYVTMMHAVSEVVREAGFRLVLSSTGNDPNDVVELLDNLERGYADGVILSPLRITDEIIARLTSTRLPVVVIGSLPQGVLLDNVRADSRTGVDIAVARLKATGRKHIAFVNGPVDTVPGSARLTGYLAAMESRGLPTTADMQVEASDFTYAAGLEAAQVLTAQATPDAILCANDLLAVAVMKVITSKGLRVPEDVAIVGMDNTDLADHANPSITSVDLGSAERAREAARLLLARIEDPSRPSETTVVSPWLAERESTAEGASRGKNVKARKPELEEGVS</sequence>
<accession>A0A846RNN0</accession>
<protein>
    <submittedName>
        <fullName evidence="6">LacI family transcriptional regulator</fullName>
    </submittedName>
</protein>
<evidence type="ECO:0000259" key="5">
    <source>
        <dbReference type="PROSITE" id="PS50932"/>
    </source>
</evidence>
<dbReference type="InterPro" id="IPR046335">
    <property type="entry name" value="LacI/GalR-like_sensor"/>
</dbReference>
<dbReference type="Pfam" id="PF00356">
    <property type="entry name" value="LacI"/>
    <property type="match status" value="1"/>
</dbReference>
<feature type="region of interest" description="Disordered" evidence="4">
    <location>
        <begin position="314"/>
        <end position="355"/>
    </location>
</feature>
<keyword evidence="7" id="KW-1185">Reference proteome</keyword>
<dbReference type="GO" id="GO:0003700">
    <property type="term" value="F:DNA-binding transcription factor activity"/>
    <property type="evidence" value="ECO:0007669"/>
    <property type="project" value="TreeGrafter"/>
</dbReference>
<dbReference type="PANTHER" id="PTHR30146">
    <property type="entry name" value="LACI-RELATED TRANSCRIPTIONAL REPRESSOR"/>
    <property type="match status" value="1"/>
</dbReference>
<dbReference type="SUPFAM" id="SSF53822">
    <property type="entry name" value="Periplasmic binding protein-like I"/>
    <property type="match status" value="1"/>
</dbReference>
<dbReference type="Gene3D" id="3.40.50.2300">
    <property type="match status" value="2"/>
</dbReference>
<gene>
    <name evidence="6" type="ORF">BJ994_001765</name>
</gene>
<evidence type="ECO:0000313" key="7">
    <source>
        <dbReference type="Proteomes" id="UP000547458"/>
    </source>
</evidence>
<dbReference type="EMBL" id="JAATJL010000001">
    <property type="protein sequence ID" value="NJC22689.1"/>
    <property type="molecule type" value="Genomic_DNA"/>
</dbReference>
<name>A0A846RNN0_9MICC</name>
<feature type="compositionally biased region" description="Basic and acidic residues" evidence="4">
    <location>
        <begin position="346"/>
        <end position="355"/>
    </location>
</feature>